<evidence type="ECO:0000313" key="4">
    <source>
        <dbReference type="Proteomes" id="UP001629214"/>
    </source>
</evidence>
<evidence type="ECO:0000313" key="3">
    <source>
        <dbReference type="EMBL" id="MFL9881330.1"/>
    </source>
</evidence>
<gene>
    <name evidence="3" type="ORF">PQR63_23235</name>
</gene>
<dbReference type="InterPro" id="IPR056920">
    <property type="entry name" value="PRTase-CE"/>
</dbReference>
<dbReference type="Pfam" id="PF24390">
    <property type="entry name" value="PRTase-CE"/>
    <property type="match status" value="2"/>
</dbReference>
<feature type="domain" description="PRTase-CE" evidence="2">
    <location>
        <begin position="41"/>
        <end position="273"/>
    </location>
</feature>
<accession>A0ABW8ZFI8</accession>
<evidence type="ECO:0000259" key="2">
    <source>
        <dbReference type="Pfam" id="PF24390"/>
    </source>
</evidence>
<feature type="domain" description="PRTase-CE" evidence="2">
    <location>
        <begin position="332"/>
        <end position="564"/>
    </location>
</feature>
<name>A0ABW8ZFI8_9BURK</name>
<reference evidence="3 4" key="1">
    <citation type="journal article" date="2024" name="Chem. Sci.">
        <title>Discovery of megapolipeptins by genome mining of a Burkholderiales bacteria collection.</title>
        <authorList>
            <person name="Paulo B.S."/>
            <person name="Recchia M.J.J."/>
            <person name="Lee S."/>
            <person name="Fergusson C.H."/>
            <person name="Romanowski S.B."/>
            <person name="Hernandez A."/>
            <person name="Krull N."/>
            <person name="Liu D.Y."/>
            <person name="Cavanagh H."/>
            <person name="Bos A."/>
            <person name="Gray C.A."/>
            <person name="Murphy B.T."/>
            <person name="Linington R.G."/>
            <person name="Eustaquio A.S."/>
        </authorList>
    </citation>
    <scope>NUCLEOTIDE SEQUENCE [LARGE SCALE GENOMIC DNA]</scope>
    <source>
        <strain evidence="3 4">RL21-008-BIB-B</strain>
    </source>
</reference>
<sequence length="573" mass="65476">MNDEWQFTTPFLRGLAPHTRGELRNRRELWNIAVDDFYPRIEAWFGNFEAGDQLLALKLLLKLQYYSEKDLERYISHSLLPIQQYLFKSGGTLEDLRLVLPPNLGDSADRHAYEILKSWMLNQNQIVRVDQLANVDRGCVLVFFNDTHGTGNQFLREVFSQVRKEDFKAIFVVAVTIAERALLRFQRELEGVKVLPDVPAPSIFDEFTAREVNRLRELGSQVYPKHPFGYGNAGLLVAYHFQCPNNTLPLIWASHEGGNNIVGGKPYPWRPLFAYRPKAKVEQPQATEPASQATPDTSILKDGNDWSDVQLKAVVDHIAGWGLATPAFYQTVCAWFGNFRPEERAAALKIFLTTSYLDIGEVRTLIRDFRTELMAELGRVGGDLGDVILVTTGDEKNSVYHYMYEFIREWHLSIDQVCSLERLSPDQVIDKTLVFFYHTRASGQHFETYHAKRLSELRPRANVFAAYAMSCAAQARFRELRTGAPNRVLYSENVSRTVSNLGADTCETISRIERQLRPNAPVMNPEQTFLSAYYFQCPIDTSSLLWCSQDASEKQRAWAPLFHRISMPSNTIG</sequence>
<dbReference type="Proteomes" id="UP001629214">
    <property type="component" value="Unassembled WGS sequence"/>
</dbReference>
<evidence type="ECO:0000256" key="1">
    <source>
        <dbReference type="SAM" id="MobiDB-lite"/>
    </source>
</evidence>
<feature type="compositionally biased region" description="Polar residues" evidence="1">
    <location>
        <begin position="284"/>
        <end position="297"/>
    </location>
</feature>
<protein>
    <recommendedName>
        <fullName evidence="2">PRTase-CE domain-containing protein</fullName>
    </recommendedName>
</protein>
<comment type="caution">
    <text evidence="3">The sequence shown here is derived from an EMBL/GenBank/DDBJ whole genome shotgun (WGS) entry which is preliminary data.</text>
</comment>
<organism evidence="3 4">
    <name type="scientific">Herbaspirillum rhizosphaerae</name>
    <dbReference type="NCBI Taxonomy" id="346179"/>
    <lineage>
        <taxon>Bacteria</taxon>
        <taxon>Pseudomonadati</taxon>
        <taxon>Pseudomonadota</taxon>
        <taxon>Betaproteobacteria</taxon>
        <taxon>Burkholderiales</taxon>
        <taxon>Oxalobacteraceae</taxon>
        <taxon>Herbaspirillum</taxon>
    </lineage>
</organism>
<proteinExistence type="predicted"/>
<dbReference type="RefSeq" id="WP_408170619.1">
    <property type="nucleotide sequence ID" value="NZ_JAQQFR010000024.1"/>
</dbReference>
<dbReference type="EMBL" id="JAQQFR010000024">
    <property type="protein sequence ID" value="MFL9881330.1"/>
    <property type="molecule type" value="Genomic_DNA"/>
</dbReference>
<keyword evidence="4" id="KW-1185">Reference proteome</keyword>
<feature type="region of interest" description="Disordered" evidence="1">
    <location>
        <begin position="281"/>
        <end position="301"/>
    </location>
</feature>